<dbReference type="RefSeq" id="WP_115418236.1">
    <property type="nucleotide sequence ID" value="NZ_CP031358.1"/>
</dbReference>
<dbReference type="KEGG" id="err:DVR09_15830"/>
<evidence type="ECO:0000313" key="3">
    <source>
        <dbReference type="Proteomes" id="UP000254508"/>
    </source>
</evidence>
<proteinExistence type="predicted"/>
<dbReference type="EMBL" id="CP031358">
    <property type="protein sequence ID" value="AXK43923.1"/>
    <property type="molecule type" value="Genomic_DNA"/>
</dbReference>
<organism evidence="2 3">
    <name type="scientific">Erythrobacter aureus</name>
    <dbReference type="NCBI Taxonomy" id="2182384"/>
    <lineage>
        <taxon>Bacteria</taxon>
        <taxon>Pseudomonadati</taxon>
        <taxon>Pseudomonadota</taxon>
        <taxon>Alphaproteobacteria</taxon>
        <taxon>Sphingomonadales</taxon>
        <taxon>Erythrobacteraceae</taxon>
        <taxon>Erythrobacter/Porphyrobacter group</taxon>
        <taxon>Erythrobacter</taxon>
    </lineage>
</organism>
<protein>
    <submittedName>
        <fullName evidence="2">DUF262 domain-containing protein</fullName>
    </submittedName>
</protein>
<keyword evidence="3" id="KW-1185">Reference proteome</keyword>
<evidence type="ECO:0000313" key="2">
    <source>
        <dbReference type="EMBL" id="AXK43923.1"/>
    </source>
</evidence>
<accession>A0A345YJ21</accession>
<dbReference type="PANTHER" id="PTHR39639">
    <property type="entry name" value="CHROMOSOME 16, WHOLE GENOME SHOTGUN SEQUENCE"/>
    <property type="match status" value="1"/>
</dbReference>
<gene>
    <name evidence="2" type="ORF">DVR09_15830</name>
</gene>
<dbReference type="InterPro" id="IPR004919">
    <property type="entry name" value="GmrSD_N"/>
</dbReference>
<name>A0A345YJ21_9SPHN</name>
<geneLocation type="plasmid" evidence="2 3">
    <name>unnamed</name>
</geneLocation>
<dbReference type="OrthoDB" id="9787127at2"/>
<dbReference type="Pfam" id="PF03235">
    <property type="entry name" value="GmrSD_N"/>
    <property type="match status" value="1"/>
</dbReference>
<sequence>MYDTDEQKARWKADRPHLPLPIVDGEISSMMLDMLISEDTFPIREGRGDHDLWDMSQPRLSRFFLPPFQRPVVWDEQRMVRFVESAYLGISLGTIAYNNGHDFPTKNGRFVHTDNWLIDGQQRVTSIMRYVNDEFPIFVGTENEHRWSDLSVVEQRYFGHRQIGLIRLRSDNEDYLRLVYDLMNFGGVAHTEEQRALPAAAIGDTADDIEAKIRTMLARDPEYVLNGIPDEIIEAGCDAREEINRDLDNYVGGETTDWDESMTSVHIFRSMLARAFPSLAPKADKG</sequence>
<dbReference type="Proteomes" id="UP000254508">
    <property type="component" value="Plasmid unnamed"/>
</dbReference>
<evidence type="ECO:0000259" key="1">
    <source>
        <dbReference type="Pfam" id="PF03235"/>
    </source>
</evidence>
<keyword evidence="2" id="KW-0614">Plasmid</keyword>
<reference evidence="2 3" key="1">
    <citation type="submission" date="2018-07" db="EMBL/GenBank/DDBJ databases">
        <title>Genome sequence of Erythrobacter strain YH-07, an antagonistic bacterium isolated from Yellow Sea.</title>
        <authorList>
            <person name="Tang T."/>
            <person name="Liu Q."/>
            <person name="Sun X."/>
        </authorList>
    </citation>
    <scope>NUCLEOTIDE SEQUENCE [LARGE SCALE GENOMIC DNA]</scope>
    <source>
        <strain evidence="2 3">YH-07</strain>
        <plasmid evidence="2 3">unnamed</plasmid>
    </source>
</reference>
<feature type="domain" description="GmrSD restriction endonucleases N-terminal" evidence="1">
    <location>
        <begin position="61"/>
        <end position="144"/>
    </location>
</feature>
<dbReference type="AlphaFoldDB" id="A0A345YJ21"/>
<dbReference type="PANTHER" id="PTHR39639:SF1">
    <property type="entry name" value="DUF262 DOMAIN-CONTAINING PROTEIN"/>
    <property type="match status" value="1"/>
</dbReference>